<dbReference type="InterPro" id="IPR003399">
    <property type="entry name" value="Mce/MlaD"/>
</dbReference>
<reference evidence="5" key="1">
    <citation type="journal article" date="2019" name="Int. J. Syst. Evol. Microbiol.">
        <title>The Global Catalogue of Microorganisms (GCM) 10K type strain sequencing project: providing services to taxonomists for standard genome sequencing and annotation.</title>
        <authorList>
            <consortium name="The Broad Institute Genomics Platform"/>
            <consortium name="The Broad Institute Genome Sequencing Center for Infectious Disease"/>
            <person name="Wu L."/>
            <person name="Ma J."/>
        </authorList>
    </citation>
    <scope>NUCLEOTIDE SEQUENCE [LARGE SCALE GENOMIC DNA]</scope>
    <source>
        <strain evidence="5">JCM 14718</strain>
    </source>
</reference>
<dbReference type="PANTHER" id="PTHR33371">
    <property type="entry name" value="INTERMEMBRANE PHOSPHOLIPID TRANSPORT SYSTEM BINDING PROTEIN MLAD-RELATED"/>
    <property type="match status" value="1"/>
</dbReference>
<dbReference type="RefSeq" id="WP_344311421.1">
    <property type="nucleotide sequence ID" value="NZ_BAAANY010000011.1"/>
</dbReference>
<proteinExistence type="predicted"/>
<feature type="compositionally biased region" description="Low complexity" evidence="1">
    <location>
        <begin position="389"/>
        <end position="422"/>
    </location>
</feature>
<evidence type="ECO:0000313" key="4">
    <source>
        <dbReference type="EMBL" id="GAA1683809.1"/>
    </source>
</evidence>
<evidence type="ECO:0000313" key="5">
    <source>
        <dbReference type="Proteomes" id="UP001500618"/>
    </source>
</evidence>
<dbReference type="EMBL" id="BAAANY010000011">
    <property type="protein sequence ID" value="GAA1683809.1"/>
    <property type="molecule type" value="Genomic_DNA"/>
</dbReference>
<organism evidence="4 5">
    <name type="scientific">Fodinicola feengrottensis</name>
    <dbReference type="NCBI Taxonomy" id="435914"/>
    <lineage>
        <taxon>Bacteria</taxon>
        <taxon>Bacillati</taxon>
        <taxon>Actinomycetota</taxon>
        <taxon>Actinomycetes</taxon>
        <taxon>Mycobacteriales</taxon>
        <taxon>Fodinicola</taxon>
    </lineage>
</organism>
<evidence type="ECO:0000259" key="2">
    <source>
        <dbReference type="Pfam" id="PF02470"/>
    </source>
</evidence>
<evidence type="ECO:0000259" key="3">
    <source>
        <dbReference type="Pfam" id="PF11887"/>
    </source>
</evidence>
<dbReference type="Pfam" id="PF11887">
    <property type="entry name" value="Mce4_CUP1"/>
    <property type="match status" value="1"/>
</dbReference>
<dbReference type="PANTHER" id="PTHR33371:SF15">
    <property type="entry name" value="LIPOPROTEIN LPRN"/>
    <property type="match status" value="1"/>
</dbReference>
<dbReference type="InterPro" id="IPR052336">
    <property type="entry name" value="MlaD_Phospholipid_Transporter"/>
</dbReference>
<feature type="region of interest" description="Disordered" evidence="1">
    <location>
        <begin position="347"/>
        <end position="422"/>
    </location>
</feature>
<sequence length="422" mass="43492">MTAGTLRKLSVLLVAVLAGALLASCGSGGYKGIYDLPLPGGADLGAHPYRITAQFADVLDLVPQSAVKVNEVAVGRVESIDLPTNGWTANLTLLINANVKLPADSYAWLEQSSLLGEKYVELGAPPGQPGTGRLVNNATIPLDRTNRNPSVEEVLGALSMLLNGGGIGQIQTITRELNSALSGNEPQIRSLLANLNTLATSLNAHRQDITDALTALDKLSHTLANQRQEISGVLQSLPPGLQAINQQRPDLVRMLTALNSLSSVAVDTIKRSKNDLVADLKALEPTLRQLAASGQALPQSLQVLFTYPFTDYSLNAIRGDYLNVYLSVVAAPGTVLIPPVLPAAPTDPNPSNAANNAVPLPLPPVNPTTTGQTFGPPSQSPPGRPGGKPKPSGSGSSSPSGSAPSSGSPSPSGGSPSPTGSP</sequence>
<dbReference type="InterPro" id="IPR024516">
    <property type="entry name" value="Mce_C"/>
</dbReference>
<evidence type="ECO:0000256" key="1">
    <source>
        <dbReference type="SAM" id="MobiDB-lite"/>
    </source>
</evidence>
<dbReference type="PROSITE" id="PS51257">
    <property type="entry name" value="PROKAR_LIPOPROTEIN"/>
    <property type="match status" value="1"/>
</dbReference>
<dbReference type="InterPro" id="IPR005693">
    <property type="entry name" value="Mce"/>
</dbReference>
<protein>
    <submittedName>
        <fullName evidence="4">MCE family protein</fullName>
    </submittedName>
</protein>
<feature type="compositionally biased region" description="Low complexity" evidence="1">
    <location>
        <begin position="349"/>
        <end position="359"/>
    </location>
</feature>
<comment type="caution">
    <text evidence="4">The sequence shown here is derived from an EMBL/GenBank/DDBJ whole genome shotgun (WGS) entry which is preliminary data.</text>
</comment>
<dbReference type="Proteomes" id="UP001500618">
    <property type="component" value="Unassembled WGS sequence"/>
</dbReference>
<feature type="domain" description="Mammalian cell entry C-terminal" evidence="3">
    <location>
        <begin position="133"/>
        <end position="302"/>
    </location>
</feature>
<gene>
    <name evidence="4" type="ORF">GCM10009765_36400</name>
</gene>
<keyword evidence="5" id="KW-1185">Reference proteome</keyword>
<accession>A0ABP4T7Y2</accession>
<name>A0ABP4T7Y2_9ACTN</name>
<feature type="domain" description="Mce/MlaD" evidence="2">
    <location>
        <begin position="48"/>
        <end position="122"/>
    </location>
</feature>
<dbReference type="NCBIfam" id="TIGR00996">
    <property type="entry name" value="Mtu_fam_mce"/>
    <property type="match status" value="1"/>
</dbReference>
<dbReference type="Pfam" id="PF02470">
    <property type="entry name" value="MlaD"/>
    <property type="match status" value="1"/>
</dbReference>